<feature type="region of interest" description="Disordered" evidence="2">
    <location>
        <begin position="1"/>
        <end position="29"/>
    </location>
</feature>
<feature type="compositionally biased region" description="Polar residues" evidence="2">
    <location>
        <begin position="64"/>
        <end position="78"/>
    </location>
</feature>
<feature type="region of interest" description="Disordered" evidence="2">
    <location>
        <begin position="46"/>
        <end position="142"/>
    </location>
</feature>
<feature type="compositionally biased region" description="Basic residues" evidence="2">
    <location>
        <begin position="1"/>
        <end position="21"/>
    </location>
</feature>
<dbReference type="EMBL" id="LCWF01000137">
    <property type="protein sequence ID" value="KKY17681.1"/>
    <property type="molecule type" value="Genomic_DNA"/>
</dbReference>
<evidence type="ECO:0000256" key="1">
    <source>
        <dbReference type="SAM" id="Coils"/>
    </source>
</evidence>
<reference evidence="4 5" key="1">
    <citation type="submission" date="2015-05" db="EMBL/GenBank/DDBJ databases">
        <title>Distinctive expansion of gene families associated with plant cell wall degradation and secondary metabolism in the genomes of grapevine trunk pathogens.</title>
        <authorList>
            <person name="Lawrence D.P."/>
            <person name="Travadon R."/>
            <person name="Rolshausen P.E."/>
            <person name="Baumgartner K."/>
        </authorList>
    </citation>
    <scope>NUCLEOTIDE SEQUENCE [LARGE SCALE GENOMIC DNA]</scope>
    <source>
        <strain evidence="4">UCRPC4</strain>
    </source>
</reference>
<accession>A0A0G2E5Q6</accession>
<feature type="coiled-coil region" evidence="1">
    <location>
        <begin position="215"/>
        <end position="242"/>
    </location>
</feature>
<feature type="domain" description="DUF7626" evidence="3">
    <location>
        <begin position="146"/>
        <end position="200"/>
    </location>
</feature>
<dbReference type="Pfam" id="PF24625">
    <property type="entry name" value="DUF7626"/>
    <property type="match status" value="1"/>
</dbReference>
<dbReference type="Proteomes" id="UP000053317">
    <property type="component" value="Unassembled WGS sequence"/>
</dbReference>
<feature type="compositionally biased region" description="Acidic residues" evidence="2">
    <location>
        <begin position="79"/>
        <end position="89"/>
    </location>
</feature>
<dbReference type="InterPro" id="IPR056043">
    <property type="entry name" value="DUF7626"/>
</dbReference>
<dbReference type="OrthoDB" id="5321209at2759"/>
<sequence length="329" mass="37270">MMAKRKPSRKATGAAKRRRRVKSEGPFEQTVFDIPYFAHMYLNPERYPPVVSQPVGGPIHAQPSHEQGNNGAWDSDSNNGDELDFDEPFDSLATTHPKARNSAPRGPKASTSAGRRESDTPATSSKYSKLRSDGGRPVVAKPVTYDMDSDDELIVQMKQARYLEKDIAERLAAEGRTSYMPKTIGTRWARIKRVLQDRQDDLLDEEMSDWHEGDDEVLMQAIAKADRDIEKAKEQAESKKWKIVSDQMKTIKPVVNFSQNACQARFHALEEGSAKPTPETIMNPDEKTLASIERRRMNEEHIRIMRENGVDAARENLANNGWTSRMRKT</sequence>
<name>A0A0G2E5Q6_PHACM</name>
<evidence type="ECO:0000256" key="2">
    <source>
        <dbReference type="SAM" id="MobiDB-lite"/>
    </source>
</evidence>
<keyword evidence="1" id="KW-0175">Coiled coil</keyword>
<reference evidence="4 5" key="2">
    <citation type="submission" date="2015-05" db="EMBL/GenBank/DDBJ databases">
        <authorList>
            <person name="Morales-Cruz A."/>
            <person name="Amrine K.C."/>
            <person name="Cantu D."/>
        </authorList>
    </citation>
    <scope>NUCLEOTIDE SEQUENCE [LARGE SCALE GENOMIC DNA]</scope>
    <source>
        <strain evidence="4">UCRPC4</strain>
    </source>
</reference>
<proteinExistence type="predicted"/>
<comment type="caution">
    <text evidence="4">The sequence shown here is derived from an EMBL/GenBank/DDBJ whole genome shotgun (WGS) entry which is preliminary data.</text>
</comment>
<dbReference type="AlphaFoldDB" id="A0A0G2E5Q6"/>
<evidence type="ECO:0000313" key="4">
    <source>
        <dbReference type="EMBL" id="KKY17681.1"/>
    </source>
</evidence>
<protein>
    <recommendedName>
        <fullName evidence="3">DUF7626 domain-containing protein</fullName>
    </recommendedName>
</protein>
<evidence type="ECO:0000313" key="5">
    <source>
        <dbReference type="Proteomes" id="UP000053317"/>
    </source>
</evidence>
<organism evidence="4 5">
    <name type="scientific">Phaeomoniella chlamydospora</name>
    <name type="common">Phaeoacremonium chlamydosporum</name>
    <dbReference type="NCBI Taxonomy" id="158046"/>
    <lineage>
        <taxon>Eukaryota</taxon>
        <taxon>Fungi</taxon>
        <taxon>Dikarya</taxon>
        <taxon>Ascomycota</taxon>
        <taxon>Pezizomycotina</taxon>
        <taxon>Eurotiomycetes</taxon>
        <taxon>Chaetothyriomycetidae</taxon>
        <taxon>Phaeomoniellales</taxon>
        <taxon>Phaeomoniellaceae</taxon>
        <taxon>Phaeomoniella</taxon>
    </lineage>
</organism>
<keyword evidence="5" id="KW-1185">Reference proteome</keyword>
<gene>
    <name evidence="4" type="ORF">UCRPC4_g05314</name>
</gene>
<evidence type="ECO:0000259" key="3">
    <source>
        <dbReference type="Pfam" id="PF24625"/>
    </source>
</evidence>